<dbReference type="InterPro" id="IPR054156">
    <property type="entry name" value="YxaF_TetR_C"/>
</dbReference>
<dbReference type="Proteomes" id="UP000242317">
    <property type="component" value="Unassembled WGS sequence"/>
</dbReference>
<keyword evidence="2 4" id="KW-0238">DNA-binding</keyword>
<dbReference type="Pfam" id="PF21993">
    <property type="entry name" value="TetR_C_13_2"/>
    <property type="match status" value="1"/>
</dbReference>
<keyword evidence="1" id="KW-0805">Transcription regulation</keyword>
<dbReference type="PROSITE" id="PS50977">
    <property type="entry name" value="HTH_TETR_2"/>
    <property type="match status" value="1"/>
</dbReference>
<dbReference type="InterPro" id="IPR009057">
    <property type="entry name" value="Homeodomain-like_sf"/>
</dbReference>
<protein>
    <submittedName>
        <fullName evidence="6">Transcriptional regulator, TetR family</fullName>
    </submittedName>
</protein>
<feature type="DNA-binding region" description="H-T-H motif" evidence="4">
    <location>
        <begin position="28"/>
        <end position="47"/>
    </location>
</feature>
<organism evidence="6 7">
    <name type="scientific">Acinetobacter marinus</name>
    <dbReference type="NCBI Taxonomy" id="281375"/>
    <lineage>
        <taxon>Bacteria</taxon>
        <taxon>Pseudomonadati</taxon>
        <taxon>Pseudomonadota</taxon>
        <taxon>Gammaproteobacteria</taxon>
        <taxon>Moraxellales</taxon>
        <taxon>Moraxellaceae</taxon>
        <taxon>Acinetobacter</taxon>
    </lineage>
</organism>
<proteinExistence type="predicted"/>
<dbReference type="OrthoDB" id="9809772at2"/>
<keyword evidence="7" id="KW-1185">Reference proteome</keyword>
<dbReference type="PRINTS" id="PR00455">
    <property type="entry name" value="HTHTETR"/>
</dbReference>
<evidence type="ECO:0000256" key="2">
    <source>
        <dbReference type="ARBA" id="ARBA00023125"/>
    </source>
</evidence>
<evidence type="ECO:0000256" key="4">
    <source>
        <dbReference type="PROSITE-ProRule" id="PRU00335"/>
    </source>
</evidence>
<reference evidence="7" key="1">
    <citation type="submission" date="2016-09" db="EMBL/GenBank/DDBJ databases">
        <authorList>
            <person name="Varghese N."/>
            <person name="Submissions S."/>
        </authorList>
    </citation>
    <scope>NUCLEOTIDE SEQUENCE [LARGE SCALE GENOMIC DNA]</scope>
    <source>
        <strain evidence="7">ANC 3699</strain>
    </source>
</reference>
<dbReference type="SUPFAM" id="SSF46689">
    <property type="entry name" value="Homeodomain-like"/>
    <property type="match status" value="1"/>
</dbReference>
<evidence type="ECO:0000313" key="7">
    <source>
        <dbReference type="Proteomes" id="UP000242317"/>
    </source>
</evidence>
<keyword evidence="3" id="KW-0804">Transcription</keyword>
<dbReference type="RefSeq" id="WP_092618278.1">
    <property type="nucleotide sequence ID" value="NZ_FMYK01000003.1"/>
</dbReference>
<dbReference type="EMBL" id="FMYK01000003">
    <property type="protein sequence ID" value="SDC17673.1"/>
    <property type="molecule type" value="Genomic_DNA"/>
</dbReference>
<dbReference type="InterPro" id="IPR036271">
    <property type="entry name" value="Tet_transcr_reg_TetR-rel_C_sf"/>
</dbReference>
<dbReference type="SUPFAM" id="SSF48498">
    <property type="entry name" value="Tetracyclin repressor-like, C-terminal domain"/>
    <property type="match status" value="1"/>
</dbReference>
<dbReference type="GO" id="GO:0003677">
    <property type="term" value="F:DNA binding"/>
    <property type="evidence" value="ECO:0007669"/>
    <property type="project" value="UniProtKB-UniRule"/>
</dbReference>
<accession>A0A1G6JG92</accession>
<dbReference type="InterPro" id="IPR001647">
    <property type="entry name" value="HTH_TetR"/>
</dbReference>
<feature type="domain" description="HTH tetR-type" evidence="5">
    <location>
        <begin position="5"/>
        <end position="65"/>
    </location>
</feature>
<dbReference type="PANTHER" id="PTHR47506:SF7">
    <property type="entry name" value="TRANSCRIPTIONAL REGULATORY PROTEIN"/>
    <property type="match status" value="1"/>
</dbReference>
<gene>
    <name evidence="6" type="ORF">SAMN05421749_103343</name>
</gene>
<evidence type="ECO:0000259" key="5">
    <source>
        <dbReference type="PROSITE" id="PS50977"/>
    </source>
</evidence>
<evidence type="ECO:0000313" key="6">
    <source>
        <dbReference type="EMBL" id="SDC17673.1"/>
    </source>
</evidence>
<dbReference type="Pfam" id="PF00440">
    <property type="entry name" value="TetR_N"/>
    <property type="match status" value="1"/>
</dbReference>
<evidence type="ECO:0000256" key="1">
    <source>
        <dbReference type="ARBA" id="ARBA00023015"/>
    </source>
</evidence>
<dbReference type="Gene3D" id="1.10.357.10">
    <property type="entry name" value="Tetracycline Repressor, domain 2"/>
    <property type="match status" value="1"/>
</dbReference>
<dbReference type="PANTHER" id="PTHR47506">
    <property type="entry name" value="TRANSCRIPTIONAL REGULATORY PROTEIN"/>
    <property type="match status" value="1"/>
</dbReference>
<dbReference type="AlphaFoldDB" id="A0A1G6JG92"/>
<name>A0A1G6JG92_9GAMM</name>
<sequence>MRPNKLSRSEIISHCAKLFKQHGYAGTSMQMLAQSCGLTKGAFYYYYNNKEQLLMDILQEIHQQLIGYLNPIANDQNLSVAERFATMHSKAVQYFSIGEVGCLMAIISIESLHTLPEAKPLIRGFFQDWENAMYPLFAEKYDEAEARRLAKQSVADYEGAILMYRFTEDTFYIEQVERRIRTVIG</sequence>
<evidence type="ECO:0000256" key="3">
    <source>
        <dbReference type="ARBA" id="ARBA00023163"/>
    </source>
</evidence>